<accession>A0ABN7ZUD3</accession>
<dbReference type="EMBL" id="CAKJTI010000003">
    <property type="protein sequence ID" value="CAG9611822.1"/>
    <property type="molecule type" value="Genomic_DNA"/>
</dbReference>
<evidence type="ECO:0000313" key="2">
    <source>
        <dbReference type="Proteomes" id="UP000789423"/>
    </source>
</evidence>
<name>A0ABN7ZUD3_9BACI</name>
<evidence type="ECO:0000313" key="1">
    <source>
        <dbReference type="EMBL" id="CAG9611822.1"/>
    </source>
</evidence>
<gene>
    <name evidence="1" type="ORF">BACCIP111899_00994</name>
</gene>
<comment type="caution">
    <text evidence="1">The sequence shown here is derived from an EMBL/GenBank/DDBJ whole genome shotgun (WGS) entry which is preliminary data.</text>
</comment>
<reference evidence="1 2" key="1">
    <citation type="submission" date="2021-10" db="EMBL/GenBank/DDBJ databases">
        <authorList>
            <person name="Criscuolo A."/>
        </authorList>
    </citation>
    <scope>NUCLEOTIDE SEQUENCE [LARGE SCALE GENOMIC DNA]</scope>
    <source>
        <strain evidence="2">CIP 111899</strain>
    </source>
</reference>
<protein>
    <recommendedName>
        <fullName evidence="3">Helicase/UvrB N-terminal domain-containing protein</fullName>
    </recommendedName>
</protein>
<organism evidence="1 2">
    <name type="scientific">Bacillus rhizoplanae</name>
    <dbReference type="NCBI Taxonomy" id="2880966"/>
    <lineage>
        <taxon>Bacteria</taxon>
        <taxon>Bacillati</taxon>
        <taxon>Bacillota</taxon>
        <taxon>Bacilli</taxon>
        <taxon>Bacillales</taxon>
        <taxon>Bacillaceae</taxon>
        <taxon>Bacillus</taxon>
    </lineage>
</organism>
<evidence type="ECO:0008006" key="3">
    <source>
        <dbReference type="Google" id="ProtNLM"/>
    </source>
</evidence>
<dbReference type="Proteomes" id="UP000789423">
    <property type="component" value="Unassembled WGS sequence"/>
</dbReference>
<keyword evidence="2" id="KW-1185">Reference proteome</keyword>
<proteinExistence type="predicted"/>
<sequence>MNYLQKCESLKIVDATCGKGKTSWAIQRMNEANESEKFMFITPFLSEVKRIKNSVTNRKFSEPDVDKDNVTKLDSLKRLVRLGKDIVSTHALFSNIDEATLTFIKSHNYTLILDEVANVIEQANISKDDIKLLLGHDENEPYVTVNEDGFVTWKKEKYDGTFKRIERLAKTNNLMIFNDAAMFWTFPVSVFKAFKNVTILTYMFWGQSQRYYFKMFGVPMHFNSVEFDHETGRYELIPYVRPTQENVALLKQNINIYYPNRYNEKNMNAVGDERGAFSKRWLTDNIKDKEMVKLIQSHGYNFYWNKCKVKSDKVMWTCQKDFEKKLTPKSAKKQFVSLTARATNDYINKEVCIYLANRFMNPVEKKFFQYHNVNVDEDFWALSELIQWLFRSRVRRGETIELYIPSSRMRGLLEKYLNGEAVAWFEKDDVFVVE</sequence>